<evidence type="ECO:0000256" key="2">
    <source>
        <dbReference type="ARBA" id="ARBA00022448"/>
    </source>
</evidence>
<dbReference type="PANTHER" id="PTHR23517">
    <property type="entry name" value="RESISTANCE PROTEIN MDTM, PUTATIVE-RELATED-RELATED"/>
    <property type="match status" value="1"/>
</dbReference>
<evidence type="ECO:0000256" key="5">
    <source>
        <dbReference type="ARBA" id="ARBA00022989"/>
    </source>
</evidence>
<dbReference type="SUPFAM" id="SSF103473">
    <property type="entry name" value="MFS general substrate transporter"/>
    <property type="match status" value="1"/>
</dbReference>
<keyword evidence="5 7" id="KW-1133">Transmembrane helix</keyword>
<protein>
    <submittedName>
        <fullName evidence="9">MFS transporter</fullName>
    </submittedName>
</protein>
<dbReference type="PROSITE" id="PS50850">
    <property type="entry name" value="MFS"/>
    <property type="match status" value="1"/>
</dbReference>
<feature type="transmembrane region" description="Helical" evidence="7">
    <location>
        <begin position="21"/>
        <end position="39"/>
    </location>
</feature>
<keyword evidence="2" id="KW-0813">Transport</keyword>
<reference evidence="9 10" key="1">
    <citation type="submission" date="2023-09" db="EMBL/GenBank/DDBJ databases">
        <title>Buttiauxella selenatireducens sp. nov., isolated from the rhizosphere of Cardamine hupingshanesis.</title>
        <authorList>
            <person name="Zhang S."/>
            <person name="Xu Z."/>
            <person name="Wang H."/>
            <person name="Guo Y."/>
        </authorList>
    </citation>
    <scope>NUCLEOTIDE SEQUENCE [LARGE SCALE GENOMIC DNA]</scope>
    <source>
        <strain evidence="9 10">R73</strain>
    </source>
</reference>
<feature type="transmembrane region" description="Helical" evidence="7">
    <location>
        <begin position="153"/>
        <end position="174"/>
    </location>
</feature>
<dbReference type="RefSeq" id="WP_309878410.1">
    <property type="nucleotide sequence ID" value="NZ_CP133838.1"/>
</dbReference>
<dbReference type="Proteomes" id="UP001246690">
    <property type="component" value="Chromosome"/>
</dbReference>
<accession>A0ABY9SEV1</accession>
<feature type="transmembrane region" description="Helical" evidence="7">
    <location>
        <begin position="324"/>
        <end position="348"/>
    </location>
</feature>
<dbReference type="CDD" id="cd17329">
    <property type="entry name" value="MFS_MdtH_MDR_like"/>
    <property type="match status" value="1"/>
</dbReference>
<feature type="transmembrane region" description="Helical" evidence="7">
    <location>
        <begin position="180"/>
        <end position="199"/>
    </location>
</feature>
<dbReference type="InterPro" id="IPR050171">
    <property type="entry name" value="MFS_Transporters"/>
</dbReference>
<evidence type="ECO:0000256" key="7">
    <source>
        <dbReference type="SAM" id="Phobius"/>
    </source>
</evidence>
<organism evidence="9 10">
    <name type="scientific">Buttiauxella selenatireducens</name>
    <dbReference type="NCBI Taxonomy" id="3073902"/>
    <lineage>
        <taxon>Bacteria</taxon>
        <taxon>Pseudomonadati</taxon>
        <taxon>Pseudomonadota</taxon>
        <taxon>Gammaproteobacteria</taxon>
        <taxon>Enterobacterales</taxon>
        <taxon>Enterobacteriaceae</taxon>
        <taxon>Buttiauxella</taxon>
    </lineage>
</organism>
<keyword evidence="4 7" id="KW-0812">Transmembrane</keyword>
<dbReference type="InterPro" id="IPR020846">
    <property type="entry name" value="MFS_dom"/>
</dbReference>
<feature type="transmembrane region" description="Helical" evidence="7">
    <location>
        <begin position="301"/>
        <end position="318"/>
    </location>
</feature>
<evidence type="ECO:0000259" key="8">
    <source>
        <dbReference type="PROSITE" id="PS50850"/>
    </source>
</evidence>
<dbReference type="Gene3D" id="1.20.1250.20">
    <property type="entry name" value="MFS general substrate transporter like domains"/>
    <property type="match status" value="1"/>
</dbReference>
<dbReference type="Pfam" id="PF07690">
    <property type="entry name" value="MFS_1"/>
    <property type="match status" value="1"/>
</dbReference>
<feature type="transmembrane region" description="Helical" evidence="7">
    <location>
        <begin position="360"/>
        <end position="382"/>
    </location>
</feature>
<keyword evidence="3" id="KW-1003">Cell membrane</keyword>
<comment type="subcellular location">
    <subcellularLocation>
        <location evidence="1">Cell membrane</location>
        <topology evidence="1">Multi-pass membrane protein</topology>
    </subcellularLocation>
</comment>
<feature type="domain" description="Major facilitator superfamily (MFS) profile" evidence="8">
    <location>
        <begin position="24"/>
        <end position="412"/>
    </location>
</feature>
<feature type="transmembrane region" description="Helical" evidence="7">
    <location>
        <begin position="388"/>
        <end position="406"/>
    </location>
</feature>
<evidence type="ECO:0000256" key="3">
    <source>
        <dbReference type="ARBA" id="ARBA00022475"/>
    </source>
</evidence>
<feature type="transmembrane region" description="Helical" evidence="7">
    <location>
        <begin position="232"/>
        <end position="250"/>
    </location>
</feature>
<evidence type="ECO:0000256" key="6">
    <source>
        <dbReference type="ARBA" id="ARBA00023136"/>
    </source>
</evidence>
<dbReference type="InterPro" id="IPR036259">
    <property type="entry name" value="MFS_trans_sf"/>
</dbReference>
<feature type="transmembrane region" description="Helical" evidence="7">
    <location>
        <begin position="270"/>
        <end position="289"/>
    </location>
</feature>
<feature type="transmembrane region" description="Helical" evidence="7">
    <location>
        <begin position="113"/>
        <end position="132"/>
    </location>
</feature>
<evidence type="ECO:0000256" key="4">
    <source>
        <dbReference type="ARBA" id="ARBA00022692"/>
    </source>
</evidence>
<dbReference type="EMBL" id="CP133838">
    <property type="protein sequence ID" value="WMY75957.1"/>
    <property type="molecule type" value="Genomic_DNA"/>
</dbReference>
<evidence type="ECO:0000256" key="1">
    <source>
        <dbReference type="ARBA" id="ARBA00004651"/>
    </source>
</evidence>
<gene>
    <name evidence="9" type="ORF">RHD99_08485</name>
</gene>
<keyword evidence="10" id="KW-1185">Reference proteome</keyword>
<dbReference type="PANTHER" id="PTHR23517:SF2">
    <property type="entry name" value="MULTIDRUG RESISTANCE PROTEIN MDTH"/>
    <property type="match status" value="1"/>
</dbReference>
<sequence length="417" mass="46019">MKDRTTAYSDDLTMRQTLATFPANVCILLFFTLLTRFSYFMAWPFLSIILTRTYQLSPLTIGGVMSGCALISVVLGIYGGSLSDRMGRKKLLILGCLLAIIGYASIAFSNSVLFFACGLLLTGISFSWTDAPSRALMSDLLQDQKRRELALQIRYLMVNIAAVSGPLIGIIFGLNSQKSTFLITALSYVPFLLFSLLLIPTGKTQSNSSLKDQPDKDLGSWLVTRIILKDRIYIIVLMCSILCYLVYAQIESIVPQYLLALDAAHTVDLVTVILIVNAITVLVAQLYLVPLLTNISPEQRITIGALIFASSQLLFWFNETTSTLWWGGCTVIFSIAEAILLPNLSILLDRLAPERYRGAYLGASTLVVLGLSLGPLVGGALLEWWGKGVFLFMALLCLYIAALMLMNKKNIMIRLDE</sequence>
<keyword evidence="6 7" id="KW-0472">Membrane</keyword>
<proteinExistence type="predicted"/>
<dbReference type="InterPro" id="IPR011701">
    <property type="entry name" value="MFS"/>
</dbReference>
<name>A0ABY9SEV1_9ENTR</name>
<feature type="transmembrane region" description="Helical" evidence="7">
    <location>
        <begin position="91"/>
        <end position="107"/>
    </location>
</feature>
<evidence type="ECO:0000313" key="10">
    <source>
        <dbReference type="Proteomes" id="UP001246690"/>
    </source>
</evidence>
<feature type="transmembrane region" description="Helical" evidence="7">
    <location>
        <begin position="59"/>
        <end position="79"/>
    </location>
</feature>
<evidence type="ECO:0000313" key="9">
    <source>
        <dbReference type="EMBL" id="WMY75957.1"/>
    </source>
</evidence>